<dbReference type="WBParaSite" id="NBR_0001162701-mRNA-1">
    <property type="protein sequence ID" value="NBR_0001162701-mRNA-1"/>
    <property type="gene ID" value="NBR_0001162701"/>
</dbReference>
<organism evidence="3">
    <name type="scientific">Nippostrongylus brasiliensis</name>
    <name type="common">Rat hookworm</name>
    <dbReference type="NCBI Taxonomy" id="27835"/>
    <lineage>
        <taxon>Eukaryota</taxon>
        <taxon>Metazoa</taxon>
        <taxon>Ecdysozoa</taxon>
        <taxon>Nematoda</taxon>
        <taxon>Chromadorea</taxon>
        <taxon>Rhabditida</taxon>
        <taxon>Rhabditina</taxon>
        <taxon>Rhabditomorpha</taxon>
        <taxon>Strongyloidea</taxon>
        <taxon>Heligmosomidae</taxon>
        <taxon>Nippostrongylus</taxon>
    </lineage>
</organism>
<evidence type="ECO:0000313" key="3">
    <source>
        <dbReference type="WBParaSite" id="NBR_0001162701-mRNA-1"/>
    </source>
</evidence>
<evidence type="ECO:0000313" key="2">
    <source>
        <dbReference type="Proteomes" id="UP000271162"/>
    </source>
</evidence>
<dbReference type="AlphaFoldDB" id="A0A0N4Y6C5"/>
<evidence type="ECO:0000313" key="1">
    <source>
        <dbReference type="EMBL" id="VDL75217.1"/>
    </source>
</evidence>
<keyword evidence="2" id="KW-1185">Reference proteome</keyword>
<dbReference type="EMBL" id="UYSL01020564">
    <property type="protein sequence ID" value="VDL75217.1"/>
    <property type="molecule type" value="Genomic_DNA"/>
</dbReference>
<reference evidence="3" key="1">
    <citation type="submission" date="2017-02" db="UniProtKB">
        <authorList>
            <consortium name="WormBaseParasite"/>
        </authorList>
    </citation>
    <scope>IDENTIFICATION</scope>
</reference>
<sequence>MAFRVTVSLTVSHRTTSRCSRAPASSLERPDNMPTLGIFRPLKRDLQKQKYLFDGALALVASGNARSQIDYVLVRRRDAKFVCDAKVVSYETAATQHRPFICTMKFTPPMQMRVERCGHGRIKRWRLREKEAEVIGGIRMALIVDVDGTWHMKTVG</sequence>
<gene>
    <name evidence="1" type="ORF">NBR_LOCUS11628</name>
</gene>
<proteinExistence type="predicted"/>
<protein>
    <submittedName>
        <fullName evidence="3">DUF1336 domain-containing protein</fullName>
    </submittedName>
</protein>
<dbReference type="Proteomes" id="UP000271162">
    <property type="component" value="Unassembled WGS sequence"/>
</dbReference>
<accession>A0A0N4Y6C5</accession>
<name>A0A0N4Y6C5_NIPBR</name>
<reference evidence="1 2" key="2">
    <citation type="submission" date="2018-11" db="EMBL/GenBank/DDBJ databases">
        <authorList>
            <consortium name="Pathogen Informatics"/>
        </authorList>
    </citation>
    <scope>NUCLEOTIDE SEQUENCE [LARGE SCALE GENOMIC DNA]</scope>
</reference>